<keyword evidence="5" id="KW-1185">Reference proteome</keyword>
<reference evidence="4 5" key="3">
    <citation type="submission" date="2017-03" db="EMBL/GenBank/DDBJ databases">
        <authorList>
            <person name="Afonso C.L."/>
            <person name="Miller P.J."/>
            <person name="Scott M.A."/>
            <person name="Spackman E."/>
            <person name="Goraichik I."/>
            <person name="Dimitrov K.M."/>
            <person name="Suarez D.L."/>
            <person name="Swayne D.E."/>
        </authorList>
    </citation>
    <scope>NUCLEOTIDE SEQUENCE [LARGE SCALE GENOMIC DNA]</scope>
    <source>
        <strain evidence="4">PRJEB14757</strain>
    </source>
</reference>
<dbReference type="STRING" id="1246637.MTBBW1_80183"/>
<evidence type="ECO:0000259" key="2">
    <source>
        <dbReference type="Pfam" id="PF01458"/>
    </source>
</evidence>
<name>L0R4J5_9BACT</name>
<dbReference type="GO" id="GO:0016226">
    <property type="term" value="P:iron-sulfur cluster assembly"/>
    <property type="evidence" value="ECO:0007669"/>
    <property type="project" value="InterPro"/>
</dbReference>
<dbReference type="PANTHER" id="PTHR30508:SF1">
    <property type="entry name" value="UPF0051 PROTEIN ABCI8, CHLOROPLASTIC-RELATED"/>
    <property type="match status" value="1"/>
</dbReference>
<evidence type="ECO:0000313" key="3">
    <source>
        <dbReference type="EMBL" id="CCO06789.1"/>
    </source>
</evidence>
<feature type="domain" description="SUF system FeS cluster assembly SufBD core" evidence="2">
    <location>
        <begin position="136"/>
        <end position="362"/>
    </location>
</feature>
<reference evidence="3" key="1">
    <citation type="submission" date="2012-10" db="EMBL/GenBank/DDBJ databases">
        <authorList>
            <person name="Lefevre C."/>
        </authorList>
    </citation>
    <scope>NUCLEOTIDE SEQUENCE</scope>
    <source>
        <strain evidence="3">BW-1</strain>
    </source>
</reference>
<dbReference type="EMBL" id="FWEV01000325">
    <property type="protein sequence ID" value="SLM32840.1"/>
    <property type="molecule type" value="Genomic_DNA"/>
</dbReference>
<dbReference type="Proteomes" id="UP000191931">
    <property type="component" value="Unassembled WGS sequence"/>
</dbReference>
<comment type="similarity">
    <text evidence="1">Belongs to the iron-sulfur cluster assembly SufBD family.</text>
</comment>
<accession>L0R4J5</accession>
<dbReference type="Pfam" id="PF01458">
    <property type="entry name" value="SUFBD_core"/>
    <property type="match status" value="1"/>
</dbReference>
<evidence type="ECO:0000256" key="1">
    <source>
        <dbReference type="ARBA" id="ARBA00043967"/>
    </source>
</evidence>
<dbReference type="InterPro" id="IPR000825">
    <property type="entry name" value="SUF_FeS_clus_asmbl_SufBD_core"/>
</dbReference>
<dbReference type="InterPro" id="IPR037284">
    <property type="entry name" value="SUF_FeS_clus_asmbl_SufBD_sf"/>
</dbReference>
<dbReference type="PANTHER" id="PTHR30508">
    <property type="entry name" value="FES CLUSTER ASSEMBLY PROTEIN SUF"/>
    <property type="match status" value="1"/>
</dbReference>
<protein>
    <recommendedName>
        <fullName evidence="2">SUF system FeS cluster assembly SufBD core domain-containing protein</fullName>
    </recommendedName>
</protein>
<dbReference type="EMBL" id="HF547348">
    <property type="protein sequence ID" value="CCO06789.1"/>
    <property type="molecule type" value="Genomic_DNA"/>
</dbReference>
<dbReference type="RefSeq" id="WP_080798508.1">
    <property type="nucleotide sequence ID" value="NZ_LT828540.1"/>
</dbReference>
<dbReference type="SUPFAM" id="SSF101960">
    <property type="entry name" value="Stabilizer of iron transporter SufD"/>
    <property type="match status" value="1"/>
</dbReference>
<dbReference type="AlphaFoldDB" id="L0R4J5"/>
<proteinExistence type="inferred from homology"/>
<dbReference type="InterPro" id="IPR055346">
    <property type="entry name" value="Fe-S_cluster_assembly_SufBD"/>
</dbReference>
<dbReference type="OrthoDB" id="9803529at2"/>
<organism evidence="3">
    <name type="scientific">Desulfamplus magnetovallimortis</name>
    <dbReference type="NCBI Taxonomy" id="1246637"/>
    <lineage>
        <taxon>Bacteria</taxon>
        <taxon>Pseudomonadati</taxon>
        <taxon>Thermodesulfobacteriota</taxon>
        <taxon>Desulfobacteria</taxon>
        <taxon>Desulfobacterales</taxon>
        <taxon>Desulfobacteraceae</taxon>
        <taxon>Desulfamplus</taxon>
    </lineage>
</organism>
<evidence type="ECO:0000313" key="4">
    <source>
        <dbReference type="EMBL" id="SLM32840.1"/>
    </source>
</evidence>
<reference evidence="3" key="2">
    <citation type="submission" date="2012-12" db="EMBL/GenBank/DDBJ databases">
        <title>Region harboring genes involved in magnetosome formation of Candidatus Desulfamplus magnetosmortis.</title>
        <authorList>
            <person name="Lefevre C.T."/>
            <person name="Bazylinski D.A."/>
        </authorList>
    </citation>
    <scope>NUCLEOTIDE SEQUENCE</scope>
    <source>
        <strain evidence="3">BW-1</strain>
    </source>
</reference>
<gene>
    <name evidence="3" type="ORF">DEMABW1_80183</name>
    <name evidence="4" type="ORF">MTBBW1_80183</name>
</gene>
<evidence type="ECO:0000313" key="5">
    <source>
        <dbReference type="Proteomes" id="UP000191931"/>
    </source>
</evidence>
<sequence>MFSMNNKEEINLSAYNEVADNHGYIDNLETIPETDVREFVKVGIETDKALRAGTFIQKDSSILHCSRSMEGVEVKGIASALKEHEWLGEYVWRLIPHDKDDITRNMNKVPDQGFFIGIKKGVKAAKPLQTCLHIAKENFSQKVHNIIVAEEDSEIHIIAGCSTSEHLKSGLHIGLSEFYVKKGAVLKYTMIHDWGENVCVRPKTAVHVEEGGVYISNYISLKPVGSIVANPVTYLEKNATARINSVLVAGQGSFMDMGSIVELNAPGARAEIISRAIVAGGTIISRGHLMGKEPGVKGHLECKGLILKNGLLHAIPELSGHTPGVEMSHEAAVGKIDKREIEYLMARGLDEEEAISTIVRGFLNVEIEGLPAELAAKIDQAVKETEKDMM</sequence>